<protein>
    <recommendedName>
        <fullName evidence="3">RRM domain-containing protein</fullName>
    </recommendedName>
</protein>
<dbReference type="Gene3D" id="3.30.70.330">
    <property type="match status" value="1"/>
</dbReference>
<organism evidence="4 5">
    <name type="scientific">Turnera subulata</name>
    <dbReference type="NCBI Taxonomy" id="218843"/>
    <lineage>
        <taxon>Eukaryota</taxon>
        <taxon>Viridiplantae</taxon>
        <taxon>Streptophyta</taxon>
        <taxon>Embryophyta</taxon>
        <taxon>Tracheophyta</taxon>
        <taxon>Spermatophyta</taxon>
        <taxon>Magnoliopsida</taxon>
        <taxon>eudicotyledons</taxon>
        <taxon>Gunneridae</taxon>
        <taxon>Pentapetalae</taxon>
        <taxon>rosids</taxon>
        <taxon>fabids</taxon>
        <taxon>Malpighiales</taxon>
        <taxon>Passifloraceae</taxon>
        <taxon>Turnera</taxon>
    </lineage>
</organism>
<dbReference type="InterPro" id="IPR035979">
    <property type="entry name" value="RBD_domain_sf"/>
</dbReference>
<proteinExistence type="predicted"/>
<dbReference type="OrthoDB" id="861279at2759"/>
<feature type="region of interest" description="Disordered" evidence="2">
    <location>
        <begin position="1"/>
        <end position="27"/>
    </location>
</feature>
<reference evidence="4" key="2">
    <citation type="journal article" date="2023" name="Plants (Basel)">
        <title>Annotation of the Turnera subulata (Passifloraceae) Draft Genome Reveals the S-Locus Evolved after the Divergence of Turneroideae from Passifloroideae in a Stepwise Manner.</title>
        <authorList>
            <person name="Henning P.M."/>
            <person name="Roalson E.H."/>
            <person name="Mir W."/>
            <person name="McCubbin A.G."/>
            <person name="Shore J.S."/>
        </authorList>
    </citation>
    <scope>NUCLEOTIDE SEQUENCE</scope>
    <source>
        <strain evidence="4">F60SS</strain>
    </source>
</reference>
<dbReference type="InterPro" id="IPR000504">
    <property type="entry name" value="RRM_dom"/>
</dbReference>
<accession>A0A9Q0GF16</accession>
<feature type="compositionally biased region" description="Pro residues" evidence="2">
    <location>
        <begin position="7"/>
        <end position="24"/>
    </location>
</feature>
<evidence type="ECO:0000259" key="3">
    <source>
        <dbReference type="PROSITE" id="PS50102"/>
    </source>
</evidence>
<dbReference type="PROSITE" id="PS50102">
    <property type="entry name" value="RRM"/>
    <property type="match status" value="1"/>
</dbReference>
<evidence type="ECO:0000313" key="5">
    <source>
        <dbReference type="Proteomes" id="UP001141552"/>
    </source>
</evidence>
<dbReference type="CDD" id="cd00590">
    <property type="entry name" value="RRM_SF"/>
    <property type="match status" value="1"/>
</dbReference>
<dbReference type="PANTHER" id="PTHR34427:SF5">
    <property type="entry name" value="DUF4283 DOMAIN-CONTAINING PROTEIN"/>
    <property type="match status" value="1"/>
</dbReference>
<gene>
    <name evidence="4" type="ORF">Tsubulata_031305</name>
</gene>
<dbReference type="InterPro" id="IPR012677">
    <property type="entry name" value="Nucleotide-bd_a/b_plait_sf"/>
</dbReference>
<reference evidence="4" key="1">
    <citation type="submission" date="2022-02" db="EMBL/GenBank/DDBJ databases">
        <authorList>
            <person name="Henning P.M."/>
            <person name="McCubbin A.G."/>
            <person name="Shore J.S."/>
        </authorList>
    </citation>
    <scope>NUCLEOTIDE SEQUENCE</scope>
    <source>
        <strain evidence="4">F60SS</strain>
        <tissue evidence="4">Leaves</tissue>
    </source>
</reference>
<dbReference type="Proteomes" id="UP001141552">
    <property type="component" value="Unassembled WGS sequence"/>
</dbReference>
<evidence type="ECO:0000313" key="4">
    <source>
        <dbReference type="EMBL" id="KAJ4849048.1"/>
    </source>
</evidence>
<keyword evidence="5" id="KW-1185">Reference proteome</keyword>
<feature type="domain" description="RRM" evidence="3">
    <location>
        <begin position="70"/>
        <end position="147"/>
    </location>
</feature>
<dbReference type="SUPFAM" id="SSF54928">
    <property type="entry name" value="RNA-binding domain, RBD"/>
    <property type="match status" value="1"/>
</dbReference>
<evidence type="ECO:0000256" key="1">
    <source>
        <dbReference type="PROSITE-ProRule" id="PRU00176"/>
    </source>
</evidence>
<comment type="caution">
    <text evidence="4">The sequence shown here is derived from an EMBL/GenBank/DDBJ whole genome shotgun (WGS) entry which is preliminary data.</text>
</comment>
<dbReference type="PANTHER" id="PTHR34427">
    <property type="entry name" value="DUF4283 DOMAIN PROTEIN"/>
    <property type="match status" value="1"/>
</dbReference>
<keyword evidence="1" id="KW-0694">RNA-binding</keyword>
<dbReference type="AlphaFoldDB" id="A0A9Q0GF16"/>
<sequence length="324" mass="36686">MLSRPFPLEPMSPGPLGGPQPLPHPNRNRILAVPTTPAHLNNLSHNPKPLHFSKWSRKIIETTLANNQLISIYVENIPPRWMPTNIHPLMNRFAEVMDVFAPQKRSKTGRCYAFVRFKSDIHLPPHLARINSVQVDGTFLYASVAKSRVRARLDPPLHPTNKPRRPRTVAFSHRVSNKSFAEAVTPRRTQQQPGVSTVSKGPDFVSKDGAPEWLRNCVFGVLRSPMPIKCLLDLFPADESSVTEVIPLGGVSFLFEFQSQEDTNATIQNKPAWFTQLFEVFRAWQDADAAFNRLCWVLIRGVPPHLWSKNFFQVLVSEFGSMVD</sequence>
<name>A0A9Q0GF16_9ROSI</name>
<dbReference type="EMBL" id="JAKUCV010000713">
    <property type="protein sequence ID" value="KAJ4849048.1"/>
    <property type="molecule type" value="Genomic_DNA"/>
</dbReference>
<dbReference type="GO" id="GO:0003723">
    <property type="term" value="F:RNA binding"/>
    <property type="evidence" value="ECO:0007669"/>
    <property type="project" value="UniProtKB-UniRule"/>
</dbReference>
<evidence type="ECO:0000256" key="2">
    <source>
        <dbReference type="SAM" id="MobiDB-lite"/>
    </source>
</evidence>